<sequence>MLLFSGFYSASVRPFSYSSKNHNCHDALIAASTTSTTTTDSGRLFREKLLYLTGLKIDTRKALTLNPYLRSRPISSVKSVESCLSSFGLHRNAVGRVLDMYPSLLTSDPYCDMKAIASNATENKQNRASDSKEMFLLLGSQHDIYPVLDFLLNEVNVPFSDISKSISRCPRLLVSGVPDQLRPAFIFLQTLGFVGRFAIDCQTTVLLVYNVESTLMGKIEFLMGLGFEFGEVKKMVVRSPGILTFSIDKNLEPKVEYFFREMKGDLEELKKFPQYFCFSLERKIKPRHRMLAAYGLKLPLWKMLKVSDGEFSSMLAETVEKR</sequence>
<evidence type="ECO:0000256" key="3">
    <source>
        <dbReference type="ARBA" id="ARBA00022946"/>
    </source>
</evidence>
<dbReference type="Pfam" id="PF02536">
    <property type="entry name" value="mTERF"/>
    <property type="match status" value="1"/>
</dbReference>
<dbReference type="EMBL" id="JAIWQS010000001">
    <property type="protein sequence ID" value="KAJ8773682.1"/>
    <property type="molecule type" value="Genomic_DNA"/>
</dbReference>
<reference evidence="4 5" key="1">
    <citation type="submission" date="2021-09" db="EMBL/GenBank/DDBJ databases">
        <title>Genomic insights and catalytic innovation underlie evolution of tropane alkaloids biosynthesis.</title>
        <authorList>
            <person name="Wang Y.-J."/>
            <person name="Tian T."/>
            <person name="Huang J.-P."/>
            <person name="Huang S.-X."/>
        </authorList>
    </citation>
    <scope>NUCLEOTIDE SEQUENCE [LARGE SCALE GENOMIC DNA]</scope>
    <source>
        <strain evidence="4">KIB-2018</strain>
        <tissue evidence="4">Leaf</tissue>
    </source>
</reference>
<dbReference type="Proteomes" id="UP001159364">
    <property type="component" value="Linkage Group LG01"/>
</dbReference>
<keyword evidence="2" id="KW-0806">Transcription termination</keyword>
<dbReference type="InterPro" id="IPR003690">
    <property type="entry name" value="MTERF"/>
</dbReference>
<dbReference type="GO" id="GO:0003676">
    <property type="term" value="F:nucleic acid binding"/>
    <property type="evidence" value="ECO:0007669"/>
    <property type="project" value="InterPro"/>
</dbReference>
<proteinExistence type="inferred from homology"/>
<dbReference type="AlphaFoldDB" id="A0AAV8U323"/>
<dbReference type="SMART" id="SM00733">
    <property type="entry name" value="Mterf"/>
    <property type="match status" value="4"/>
</dbReference>
<keyword evidence="2" id="KW-0804">Transcription</keyword>
<dbReference type="InterPro" id="IPR038538">
    <property type="entry name" value="MTERF_sf"/>
</dbReference>
<evidence type="ECO:0000313" key="4">
    <source>
        <dbReference type="EMBL" id="KAJ8773682.1"/>
    </source>
</evidence>
<keyword evidence="3" id="KW-0809">Transit peptide</keyword>
<protein>
    <submittedName>
        <fullName evidence="4">Uncharacterized protein</fullName>
    </submittedName>
</protein>
<evidence type="ECO:0000313" key="5">
    <source>
        <dbReference type="Proteomes" id="UP001159364"/>
    </source>
</evidence>
<organism evidence="4 5">
    <name type="scientific">Erythroxylum novogranatense</name>
    <dbReference type="NCBI Taxonomy" id="1862640"/>
    <lineage>
        <taxon>Eukaryota</taxon>
        <taxon>Viridiplantae</taxon>
        <taxon>Streptophyta</taxon>
        <taxon>Embryophyta</taxon>
        <taxon>Tracheophyta</taxon>
        <taxon>Spermatophyta</taxon>
        <taxon>Magnoliopsida</taxon>
        <taxon>eudicotyledons</taxon>
        <taxon>Gunneridae</taxon>
        <taxon>Pentapetalae</taxon>
        <taxon>rosids</taxon>
        <taxon>fabids</taxon>
        <taxon>Malpighiales</taxon>
        <taxon>Erythroxylaceae</taxon>
        <taxon>Erythroxylum</taxon>
    </lineage>
</organism>
<dbReference type="PANTHER" id="PTHR13068">
    <property type="entry name" value="CGI-12 PROTEIN-RELATED"/>
    <property type="match status" value="1"/>
</dbReference>
<gene>
    <name evidence="4" type="ORF">K2173_006332</name>
</gene>
<keyword evidence="2" id="KW-0805">Transcription regulation</keyword>
<name>A0AAV8U323_9ROSI</name>
<dbReference type="GO" id="GO:0006353">
    <property type="term" value="P:DNA-templated transcription termination"/>
    <property type="evidence" value="ECO:0007669"/>
    <property type="project" value="UniProtKB-KW"/>
</dbReference>
<accession>A0AAV8U323</accession>
<dbReference type="PANTHER" id="PTHR13068:SF36">
    <property type="entry name" value="TRANSCRIPTION TERMINATION FACTOR MTEF1, CHLOROPLASTIC"/>
    <property type="match status" value="1"/>
</dbReference>
<evidence type="ECO:0000256" key="1">
    <source>
        <dbReference type="ARBA" id="ARBA00007692"/>
    </source>
</evidence>
<keyword evidence="5" id="KW-1185">Reference proteome</keyword>
<comment type="similarity">
    <text evidence="1">Belongs to the mTERF family.</text>
</comment>
<evidence type="ECO:0000256" key="2">
    <source>
        <dbReference type="ARBA" id="ARBA00022472"/>
    </source>
</evidence>
<comment type="caution">
    <text evidence="4">The sequence shown here is derived from an EMBL/GenBank/DDBJ whole genome shotgun (WGS) entry which is preliminary data.</text>
</comment>
<dbReference type="Gene3D" id="1.25.70.10">
    <property type="entry name" value="Transcription termination factor 3, mitochondrial"/>
    <property type="match status" value="1"/>
</dbReference>